<dbReference type="InterPro" id="IPR039251">
    <property type="entry name" value="OXLD1"/>
</dbReference>
<dbReference type="PANTHER" id="PTHR21193:SF3">
    <property type="entry name" value="OXIDOREDUCTASE-LIKE DOMAIN-CONTAINING PROTEIN 1"/>
    <property type="match status" value="1"/>
</dbReference>
<dbReference type="InterPro" id="IPR019180">
    <property type="entry name" value="Oxidoreductase-like_N"/>
</dbReference>
<evidence type="ECO:0000313" key="2">
    <source>
        <dbReference type="EMBL" id="CAG6490509.1"/>
    </source>
</evidence>
<protein>
    <submittedName>
        <fullName evidence="2">Oxidoreductase-like domain-containing protein 1</fullName>
    </submittedName>
</protein>
<organism evidence="2">
    <name type="scientific">Culex pipiens</name>
    <name type="common">House mosquito</name>
    <dbReference type="NCBI Taxonomy" id="7175"/>
    <lineage>
        <taxon>Eukaryota</taxon>
        <taxon>Metazoa</taxon>
        <taxon>Ecdysozoa</taxon>
        <taxon>Arthropoda</taxon>
        <taxon>Hexapoda</taxon>
        <taxon>Insecta</taxon>
        <taxon>Pterygota</taxon>
        <taxon>Neoptera</taxon>
        <taxon>Endopterygota</taxon>
        <taxon>Diptera</taxon>
        <taxon>Nematocera</taxon>
        <taxon>Culicoidea</taxon>
        <taxon>Culicidae</taxon>
        <taxon>Culicinae</taxon>
        <taxon>Culicini</taxon>
        <taxon>Culex</taxon>
        <taxon>Culex</taxon>
    </lineage>
</organism>
<feature type="domain" description="Oxidoreductase-like" evidence="1">
    <location>
        <begin position="32"/>
        <end position="56"/>
    </location>
</feature>
<sequence length="104" mass="11778">MMGVRIRKSLMSYFQMRYLCSKKGTGKTIELPEEPTNCCMSGCQNCVWIQYASELTKILDDGGEQAREIVLQKISDPSLKMFLRMELQNMDSAKSDAPTEPKSS</sequence>
<reference evidence="2" key="1">
    <citation type="submission" date="2021-05" db="EMBL/GenBank/DDBJ databases">
        <authorList>
            <person name="Alioto T."/>
            <person name="Alioto T."/>
            <person name="Gomez Garrido J."/>
        </authorList>
    </citation>
    <scope>NUCLEOTIDE SEQUENCE</scope>
</reference>
<proteinExistence type="predicted"/>
<dbReference type="Pfam" id="PF09791">
    <property type="entry name" value="Oxidored-like"/>
    <property type="match status" value="1"/>
</dbReference>
<dbReference type="AlphaFoldDB" id="A0A8D8C9P9"/>
<dbReference type="EMBL" id="HBUE01115863">
    <property type="protein sequence ID" value="CAG6490509.1"/>
    <property type="molecule type" value="Transcribed_RNA"/>
</dbReference>
<evidence type="ECO:0000259" key="1">
    <source>
        <dbReference type="Pfam" id="PF09791"/>
    </source>
</evidence>
<accession>A0A8D8C9P9</accession>
<dbReference type="PANTHER" id="PTHR21193">
    <property type="entry name" value="OXIDOREDUCTASE-LIKE DOMAIN-CONTAINING PROTEIN 1"/>
    <property type="match status" value="1"/>
</dbReference>
<dbReference type="GO" id="GO:0005739">
    <property type="term" value="C:mitochondrion"/>
    <property type="evidence" value="ECO:0007669"/>
    <property type="project" value="TreeGrafter"/>
</dbReference>
<name>A0A8D8C9P9_CULPI</name>